<keyword evidence="4" id="KW-1185">Reference proteome</keyword>
<keyword evidence="1" id="KW-0677">Repeat</keyword>
<dbReference type="PANTHER" id="PTHR48094">
    <property type="entry name" value="PROTEIN/NUCLEIC ACID DEGLYCASE DJ-1-RELATED"/>
    <property type="match status" value="1"/>
</dbReference>
<dbReference type="GO" id="GO:1903189">
    <property type="term" value="P:glyoxal metabolic process"/>
    <property type="evidence" value="ECO:0007669"/>
    <property type="project" value="TreeGrafter"/>
</dbReference>
<dbReference type="PANTHER" id="PTHR48094:SF12">
    <property type="entry name" value="PARKINSON DISEASE PROTEIN 7 HOMOLOG"/>
    <property type="match status" value="1"/>
</dbReference>
<reference evidence="3 4" key="1">
    <citation type="journal article" date="2024" name="Science">
        <title>Giant polyketide synthase enzymes in the biosynthesis of giant marine polyether toxins.</title>
        <authorList>
            <person name="Fallon T.R."/>
            <person name="Shende V.V."/>
            <person name="Wierzbicki I.H."/>
            <person name="Pendleton A.L."/>
            <person name="Watervoot N.F."/>
            <person name="Auber R.P."/>
            <person name="Gonzalez D.J."/>
            <person name="Wisecaver J.H."/>
            <person name="Moore B.S."/>
        </authorList>
    </citation>
    <scope>NUCLEOTIDE SEQUENCE [LARGE SCALE GENOMIC DNA]</scope>
    <source>
        <strain evidence="3 4">12B1</strain>
    </source>
</reference>
<dbReference type="Gene3D" id="3.40.50.880">
    <property type="match status" value="1"/>
</dbReference>
<accession>A0AB34K834</accession>
<evidence type="ECO:0000256" key="1">
    <source>
        <dbReference type="ARBA" id="ARBA00022737"/>
    </source>
</evidence>
<evidence type="ECO:0000313" key="3">
    <source>
        <dbReference type="EMBL" id="KAL1529482.1"/>
    </source>
</evidence>
<sequence>MARLLLLLSSACGLRLHHPMPLSLDSPRAPHTLRGSPSMQAQASHSVLVPIGTGSEEIETACITDTLVRAGASVTVASVMPGPSLEVTMSRGLRLVADCAIEDCVGKEWACIALPGGMPGAEHLRDSSALRELLSVQRDTGQLTAALCASPAVVLASHGLCPVRATCYPAPQFCDTLPSDWVDSKVELDNNVITSQGPGTSLQFALKIVEQLYGREKAELIAKQMLTTLAA</sequence>
<dbReference type="Proteomes" id="UP001515480">
    <property type="component" value="Unassembled WGS sequence"/>
</dbReference>
<dbReference type="CDD" id="cd03135">
    <property type="entry name" value="GATase1_DJ-1"/>
    <property type="match status" value="1"/>
</dbReference>
<name>A0AB34K834_PRYPA</name>
<dbReference type="NCBIfam" id="TIGR01383">
    <property type="entry name" value="not_thiJ"/>
    <property type="match status" value="1"/>
</dbReference>
<dbReference type="GO" id="GO:0005737">
    <property type="term" value="C:cytoplasm"/>
    <property type="evidence" value="ECO:0007669"/>
    <property type="project" value="TreeGrafter"/>
</dbReference>
<feature type="domain" description="DJ-1/PfpI" evidence="2">
    <location>
        <begin position="46"/>
        <end position="211"/>
    </location>
</feature>
<dbReference type="Pfam" id="PF01965">
    <property type="entry name" value="DJ-1_PfpI"/>
    <property type="match status" value="1"/>
</dbReference>
<organism evidence="3 4">
    <name type="scientific">Prymnesium parvum</name>
    <name type="common">Toxic golden alga</name>
    <dbReference type="NCBI Taxonomy" id="97485"/>
    <lineage>
        <taxon>Eukaryota</taxon>
        <taxon>Haptista</taxon>
        <taxon>Haptophyta</taxon>
        <taxon>Prymnesiophyceae</taxon>
        <taxon>Prymnesiales</taxon>
        <taxon>Prymnesiaceae</taxon>
        <taxon>Prymnesium</taxon>
    </lineage>
</organism>
<dbReference type="InterPro" id="IPR050325">
    <property type="entry name" value="Prot/Nucl_acid_deglycase"/>
</dbReference>
<dbReference type="InterPro" id="IPR029062">
    <property type="entry name" value="Class_I_gatase-like"/>
</dbReference>
<protein>
    <recommendedName>
        <fullName evidence="2">DJ-1/PfpI domain-containing protein</fullName>
    </recommendedName>
</protein>
<comment type="caution">
    <text evidence="3">The sequence shown here is derived from an EMBL/GenBank/DDBJ whole genome shotgun (WGS) entry which is preliminary data.</text>
</comment>
<dbReference type="InterPro" id="IPR002818">
    <property type="entry name" value="DJ-1/PfpI"/>
</dbReference>
<evidence type="ECO:0000313" key="4">
    <source>
        <dbReference type="Proteomes" id="UP001515480"/>
    </source>
</evidence>
<gene>
    <name evidence="3" type="ORF">AB1Y20_000428</name>
</gene>
<dbReference type="SUPFAM" id="SSF52317">
    <property type="entry name" value="Class I glutamine amidotransferase-like"/>
    <property type="match status" value="1"/>
</dbReference>
<proteinExistence type="predicted"/>
<dbReference type="InterPro" id="IPR006287">
    <property type="entry name" value="DJ-1"/>
</dbReference>
<dbReference type="FunFam" id="3.40.50.880:FF:000015">
    <property type="entry name" value="Protein DJ-1 homolog C"/>
    <property type="match status" value="1"/>
</dbReference>
<dbReference type="EMBL" id="JBGBPQ010000001">
    <property type="protein sequence ID" value="KAL1529482.1"/>
    <property type="molecule type" value="Genomic_DNA"/>
</dbReference>
<dbReference type="AlphaFoldDB" id="A0AB34K834"/>
<evidence type="ECO:0000259" key="2">
    <source>
        <dbReference type="Pfam" id="PF01965"/>
    </source>
</evidence>